<organism evidence="1">
    <name type="scientific">Rodentolepis nana</name>
    <name type="common">Dwarf tapeworm</name>
    <name type="synonym">Hymenolepis nana</name>
    <dbReference type="NCBI Taxonomy" id="102285"/>
    <lineage>
        <taxon>Eukaryota</taxon>
        <taxon>Metazoa</taxon>
        <taxon>Spiralia</taxon>
        <taxon>Lophotrochozoa</taxon>
        <taxon>Platyhelminthes</taxon>
        <taxon>Cestoda</taxon>
        <taxon>Eucestoda</taxon>
        <taxon>Cyclophyllidea</taxon>
        <taxon>Hymenolepididae</taxon>
        <taxon>Rodentolepis</taxon>
    </lineage>
</organism>
<name>A0A0R3TJW3_RODNA</name>
<dbReference type="WBParaSite" id="HNAJ_0000740601-mRNA-1">
    <property type="protein sequence ID" value="HNAJ_0000740601-mRNA-1"/>
    <property type="gene ID" value="HNAJ_0000740601"/>
</dbReference>
<proteinExistence type="predicted"/>
<reference evidence="1" key="1">
    <citation type="submission" date="2017-02" db="UniProtKB">
        <authorList>
            <consortium name="WormBaseParasite"/>
        </authorList>
    </citation>
    <scope>IDENTIFICATION</scope>
</reference>
<accession>A0A0R3TJW3</accession>
<sequence length="73" mass="8390">LSSSPCNGGIPTRKMWFSSVILSKQRTKGIFFTTRFRPILGQNAAFIVRRYLAVRRANWGFLKARDCRELLAI</sequence>
<protein>
    <submittedName>
        <fullName evidence="1">Ovule protein</fullName>
    </submittedName>
</protein>
<evidence type="ECO:0000313" key="1">
    <source>
        <dbReference type="WBParaSite" id="HNAJ_0000740601-mRNA-1"/>
    </source>
</evidence>
<dbReference type="AlphaFoldDB" id="A0A0R3TJW3"/>